<dbReference type="EMBL" id="CP032630">
    <property type="protein sequence ID" value="AYF98000.1"/>
    <property type="molecule type" value="Genomic_DNA"/>
</dbReference>
<evidence type="ECO:0000313" key="3">
    <source>
        <dbReference type="Proteomes" id="UP000278886"/>
    </source>
</evidence>
<protein>
    <submittedName>
        <fullName evidence="2">Uncharacterized protein</fullName>
    </submittedName>
</protein>
<organism evidence="2 3">
    <name type="scientific">Protaetiibacter intestinalis</name>
    <dbReference type="NCBI Taxonomy" id="2419774"/>
    <lineage>
        <taxon>Bacteria</taxon>
        <taxon>Bacillati</taxon>
        <taxon>Actinomycetota</taxon>
        <taxon>Actinomycetes</taxon>
        <taxon>Micrococcales</taxon>
        <taxon>Microbacteriaceae</taxon>
        <taxon>Protaetiibacter</taxon>
    </lineage>
</organism>
<dbReference type="KEGG" id="lyd:D7I47_06850"/>
<feature type="chain" id="PRO_5017298194" evidence="1">
    <location>
        <begin position="30"/>
        <end position="210"/>
    </location>
</feature>
<proteinExistence type="predicted"/>
<dbReference type="Proteomes" id="UP000278886">
    <property type="component" value="Chromosome"/>
</dbReference>
<evidence type="ECO:0000256" key="1">
    <source>
        <dbReference type="SAM" id="SignalP"/>
    </source>
</evidence>
<sequence>MSGGRRRPRGAALALALAGAAALAGCATAGSEGATAPSAPDAAGAPAQDPAAERAAMECVTGAWVAEAPALQAYFDAALEAAGASEYEIIADGSIVYEFIEHGFGMNVLPTAFTMRMPTNFGDVLGEITGQASGVWTVSGEEIRVVADGWESLLETSWSFKGQAIEADPGTQSLSSGFTDIDHFVCAGDELVLQSPDAPPLTLSRMVERD</sequence>
<accession>A0A387BHI2</accession>
<dbReference type="AlphaFoldDB" id="A0A387BHI2"/>
<evidence type="ECO:0000313" key="2">
    <source>
        <dbReference type="EMBL" id="AYF98000.1"/>
    </source>
</evidence>
<reference evidence="3" key="1">
    <citation type="submission" date="2018-09" db="EMBL/GenBank/DDBJ databases">
        <title>Genome sequencing of strain 2DFWR-13.</title>
        <authorList>
            <person name="Heo J."/>
            <person name="Kim S.-J."/>
            <person name="Kwon S.-W."/>
        </authorList>
    </citation>
    <scope>NUCLEOTIDE SEQUENCE [LARGE SCALE GENOMIC DNA]</scope>
    <source>
        <strain evidence="3">2DFWR-13</strain>
    </source>
</reference>
<dbReference type="PROSITE" id="PS51257">
    <property type="entry name" value="PROKAR_LIPOPROTEIN"/>
    <property type="match status" value="1"/>
</dbReference>
<gene>
    <name evidence="2" type="ORF">D7I47_06850</name>
</gene>
<dbReference type="RefSeq" id="WP_120762348.1">
    <property type="nucleotide sequence ID" value="NZ_CP032630.1"/>
</dbReference>
<keyword evidence="1" id="KW-0732">Signal</keyword>
<feature type="signal peptide" evidence="1">
    <location>
        <begin position="1"/>
        <end position="29"/>
    </location>
</feature>
<keyword evidence="3" id="KW-1185">Reference proteome</keyword>
<name>A0A387BHI2_9MICO</name>